<evidence type="ECO:0000313" key="3">
    <source>
        <dbReference type="Proteomes" id="UP000593575"/>
    </source>
</evidence>
<evidence type="ECO:0000313" key="1">
    <source>
        <dbReference type="EMBL" id="MBA0836396.1"/>
    </source>
</evidence>
<sequence length="45" mass="4969">MCIYTCYRIEGCVKLLRNSFCTDGDNGTSSLPNMVLGNEAKSYAE</sequence>
<organism evidence="1 3">
    <name type="scientific">Gossypium armourianum</name>
    <dbReference type="NCBI Taxonomy" id="34283"/>
    <lineage>
        <taxon>Eukaryota</taxon>
        <taxon>Viridiplantae</taxon>
        <taxon>Streptophyta</taxon>
        <taxon>Embryophyta</taxon>
        <taxon>Tracheophyta</taxon>
        <taxon>Spermatophyta</taxon>
        <taxon>Magnoliopsida</taxon>
        <taxon>eudicotyledons</taxon>
        <taxon>Gunneridae</taxon>
        <taxon>Pentapetalae</taxon>
        <taxon>rosids</taxon>
        <taxon>malvids</taxon>
        <taxon>Malvales</taxon>
        <taxon>Malvaceae</taxon>
        <taxon>Malvoideae</taxon>
        <taxon>Gossypium</taxon>
    </lineage>
</organism>
<gene>
    <name evidence="1" type="ORF">Goarm_008618</name>
    <name evidence="2" type="ORF">Goarm_008619</name>
</gene>
<proteinExistence type="predicted"/>
<comment type="caution">
    <text evidence="1">The sequence shown here is derived from an EMBL/GenBank/DDBJ whole genome shotgun (WGS) entry which is preliminary data.</text>
</comment>
<name>A0A7J9JQI4_9ROSI</name>
<dbReference type="Proteomes" id="UP000593575">
    <property type="component" value="Unassembled WGS sequence"/>
</dbReference>
<protein>
    <submittedName>
        <fullName evidence="1">Uncharacterized protein</fullName>
    </submittedName>
</protein>
<keyword evidence="3" id="KW-1185">Reference proteome</keyword>
<reference evidence="1 3" key="1">
    <citation type="journal article" date="2019" name="Genome Biol. Evol.">
        <title>Insights into the evolution of the New World diploid cottons (Gossypium, subgenus Houzingenia) based on genome sequencing.</title>
        <authorList>
            <person name="Grover C.E."/>
            <person name="Arick M.A. 2nd"/>
            <person name="Thrash A."/>
            <person name="Conover J.L."/>
            <person name="Sanders W.S."/>
            <person name="Peterson D.G."/>
            <person name="Frelichowski J.E."/>
            <person name="Scheffler J.A."/>
            <person name="Scheffler B.E."/>
            <person name="Wendel J.F."/>
        </authorList>
    </citation>
    <scope>NUCLEOTIDE SEQUENCE [LARGE SCALE GENOMIC DNA]</scope>
    <source>
        <strain evidence="1">6</strain>
        <tissue evidence="1">Leaf</tissue>
    </source>
</reference>
<evidence type="ECO:0000313" key="2">
    <source>
        <dbReference type="EMBL" id="MBA0836398.1"/>
    </source>
</evidence>
<reference evidence="1" key="2">
    <citation type="submission" date="2020-04" db="EMBL/GenBank/DDBJ databases">
        <authorList>
            <person name="Grover C.E."/>
            <person name="Arick M.A. II"/>
            <person name="Thrash A."/>
            <person name="Conover J.L."/>
            <person name="Sanders W.S."/>
            <person name="Peterson D.G."/>
            <person name="Scheffler J.A."/>
            <person name="Scheffler B.E."/>
            <person name="Wendel J.F."/>
        </authorList>
    </citation>
    <scope>NUCLEOTIDE SEQUENCE</scope>
    <source>
        <strain evidence="1">6</strain>
        <tissue evidence="1">Leaf</tissue>
    </source>
</reference>
<dbReference type="AlphaFoldDB" id="A0A7J9JQI4"/>
<dbReference type="EMBL" id="JABFAE010000009">
    <property type="protein sequence ID" value="MBA0836396.1"/>
    <property type="molecule type" value="Genomic_DNA"/>
</dbReference>
<accession>A0A7J9JQI4</accession>
<dbReference type="EMBL" id="JABFAE010000009">
    <property type="protein sequence ID" value="MBA0836398.1"/>
    <property type="molecule type" value="Genomic_DNA"/>
</dbReference>